<dbReference type="RefSeq" id="XP_028884963.1">
    <property type="nucleotide sequence ID" value="XM_029023767.1"/>
</dbReference>
<evidence type="ECO:0000259" key="3">
    <source>
        <dbReference type="PROSITE" id="PS50076"/>
    </source>
</evidence>
<dbReference type="InterPro" id="IPR052763">
    <property type="entry name" value="DnaJ_C4"/>
</dbReference>
<comment type="caution">
    <text evidence="4">The sequence shown here is derived from an EMBL/GenBank/DDBJ whole genome shotgun (WGS) entry which is preliminary data.</text>
</comment>
<evidence type="ECO:0000256" key="2">
    <source>
        <dbReference type="SAM" id="MobiDB-lite"/>
    </source>
</evidence>
<dbReference type="EMBL" id="NBCO01000007">
    <property type="protein sequence ID" value="ORC90897.1"/>
    <property type="molecule type" value="Genomic_DNA"/>
</dbReference>
<dbReference type="CDD" id="cd06257">
    <property type="entry name" value="DnaJ"/>
    <property type="match status" value="1"/>
</dbReference>
<keyword evidence="5" id="KW-1185">Reference proteome</keyword>
<sequence>MYYRTLGVKRRASSDDIRKAFHTLAVRLHPDKPGGSVELFQALQKAYEILSDAKTRATYDEELEKRRSKLRGFKRPAEFESVRFPVHFKLADDEYYTFETAPDKLKCTFKHGDIITWNSQIGCFIGLAADNYLYWCRDGNTYASQLCQKESFGVDTVKVVYRANFKTQQRRHLPSSLKKKPTVSRNSTTTTTAAAAAAAQEAETTTAEASSSSAAATMGESTTTDTTSHAAENVMKGRRAVLSEAERLRRDIMRRERERYVKEQLELLVECEKKKRVRLMEKINAVLEDRRQEFKDWIAAGKNAGTADKEEEPVWITYAKEKERIAGETDEKKCE</sequence>
<organism evidence="4 5">
    <name type="scientific">Trypanosoma theileri</name>
    <dbReference type="NCBI Taxonomy" id="67003"/>
    <lineage>
        <taxon>Eukaryota</taxon>
        <taxon>Discoba</taxon>
        <taxon>Euglenozoa</taxon>
        <taxon>Kinetoplastea</taxon>
        <taxon>Metakinetoplastina</taxon>
        <taxon>Trypanosomatida</taxon>
        <taxon>Trypanosomatidae</taxon>
        <taxon>Trypanosoma</taxon>
    </lineage>
</organism>
<dbReference type="InterPro" id="IPR018253">
    <property type="entry name" value="DnaJ_domain_CS"/>
</dbReference>
<feature type="region of interest" description="Disordered" evidence="2">
    <location>
        <begin position="171"/>
        <end position="238"/>
    </location>
</feature>
<evidence type="ECO:0000313" key="5">
    <source>
        <dbReference type="Proteomes" id="UP000192257"/>
    </source>
</evidence>
<dbReference type="AlphaFoldDB" id="A0A1X0P1T7"/>
<dbReference type="STRING" id="67003.A0A1X0P1T7"/>
<dbReference type="InterPro" id="IPR036869">
    <property type="entry name" value="J_dom_sf"/>
</dbReference>
<dbReference type="PRINTS" id="PR00625">
    <property type="entry name" value="JDOMAIN"/>
</dbReference>
<dbReference type="PROSITE" id="PS00636">
    <property type="entry name" value="DNAJ_1"/>
    <property type="match status" value="1"/>
</dbReference>
<dbReference type="VEuPathDB" id="TriTrypDB:TM35_000073210"/>
<feature type="coiled-coil region" evidence="1">
    <location>
        <begin position="238"/>
        <end position="282"/>
    </location>
</feature>
<dbReference type="OrthoDB" id="251305at2759"/>
<dbReference type="SUPFAM" id="SSF46565">
    <property type="entry name" value="Chaperone J-domain"/>
    <property type="match status" value="1"/>
</dbReference>
<feature type="domain" description="J" evidence="3">
    <location>
        <begin position="1"/>
        <end position="63"/>
    </location>
</feature>
<dbReference type="Pfam" id="PF00226">
    <property type="entry name" value="DnaJ"/>
    <property type="match status" value="1"/>
</dbReference>
<dbReference type="InterPro" id="IPR001623">
    <property type="entry name" value="DnaJ_domain"/>
</dbReference>
<dbReference type="GeneID" id="39983547"/>
<accession>A0A1X0P1T7</accession>
<feature type="compositionally biased region" description="Low complexity" evidence="2">
    <location>
        <begin position="187"/>
        <end position="231"/>
    </location>
</feature>
<protein>
    <submittedName>
        <fullName evidence="4">Putative DNA-J protein</fullName>
    </submittedName>
</protein>
<name>A0A1X0P1T7_9TRYP</name>
<dbReference type="PANTHER" id="PTHR44825:SF1">
    <property type="entry name" value="DNAJ HOMOLOG SUBFAMILY C MEMBER 4"/>
    <property type="match status" value="1"/>
</dbReference>
<evidence type="ECO:0000313" key="4">
    <source>
        <dbReference type="EMBL" id="ORC90897.1"/>
    </source>
</evidence>
<feature type="compositionally biased region" description="Basic residues" evidence="2">
    <location>
        <begin position="171"/>
        <end position="182"/>
    </location>
</feature>
<keyword evidence="1" id="KW-0175">Coiled coil</keyword>
<dbReference type="Gene3D" id="1.10.287.110">
    <property type="entry name" value="DnaJ domain"/>
    <property type="match status" value="1"/>
</dbReference>
<dbReference type="SMART" id="SM00271">
    <property type="entry name" value="DnaJ"/>
    <property type="match status" value="1"/>
</dbReference>
<dbReference type="PANTHER" id="PTHR44825">
    <property type="match status" value="1"/>
</dbReference>
<dbReference type="Proteomes" id="UP000192257">
    <property type="component" value="Unassembled WGS sequence"/>
</dbReference>
<proteinExistence type="predicted"/>
<evidence type="ECO:0000256" key="1">
    <source>
        <dbReference type="SAM" id="Coils"/>
    </source>
</evidence>
<dbReference type="PROSITE" id="PS50076">
    <property type="entry name" value="DNAJ_2"/>
    <property type="match status" value="1"/>
</dbReference>
<reference evidence="4 5" key="1">
    <citation type="submission" date="2017-03" db="EMBL/GenBank/DDBJ databases">
        <title>An alternative strategy for trypanosome survival in the mammalian bloodstream revealed through genome and transcriptome analysis of the ubiquitous bovine parasite Trypanosoma (Megatrypanum) theileri.</title>
        <authorList>
            <person name="Kelly S."/>
            <person name="Ivens A."/>
            <person name="Mott A."/>
            <person name="O'Neill E."/>
            <person name="Emms D."/>
            <person name="Macleod O."/>
            <person name="Voorheis P."/>
            <person name="Matthews J."/>
            <person name="Matthews K."/>
            <person name="Carrington M."/>
        </authorList>
    </citation>
    <scope>NUCLEOTIDE SEQUENCE [LARGE SCALE GENOMIC DNA]</scope>
    <source>
        <strain evidence="4">Edinburgh</strain>
    </source>
</reference>
<gene>
    <name evidence="4" type="ORF">TM35_000073210</name>
</gene>